<name>A0A9W7NG35_9PROT</name>
<organism evidence="1 2">
    <name type="scientific">Roseomonas genomospecies 6</name>
    <dbReference type="NCBI Taxonomy" id="214106"/>
    <lineage>
        <taxon>Bacteria</taxon>
        <taxon>Pseudomonadati</taxon>
        <taxon>Pseudomonadota</taxon>
        <taxon>Alphaproteobacteria</taxon>
        <taxon>Acetobacterales</taxon>
        <taxon>Roseomonadaceae</taxon>
        <taxon>Roseomonas</taxon>
    </lineage>
</organism>
<gene>
    <name evidence="1" type="ORF">DS843_22680</name>
</gene>
<evidence type="ECO:0000313" key="1">
    <source>
        <dbReference type="EMBL" id="KAA0677647.1"/>
    </source>
</evidence>
<sequence>MGRPPKGDAALLGQTVKMTKADREFVEAAIDREFDAACGAAREAGTEEPKRPSFSEWSRRVLLQAAAG</sequence>
<dbReference type="Proteomes" id="UP000480854">
    <property type="component" value="Unassembled WGS sequence"/>
</dbReference>
<dbReference type="AlphaFoldDB" id="A0A9W7NG35"/>
<protein>
    <submittedName>
        <fullName evidence="1">Uncharacterized protein</fullName>
    </submittedName>
</protein>
<evidence type="ECO:0000313" key="2">
    <source>
        <dbReference type="Proteomes" id="UP000480854"/>
    </source>
</evidence>
<accession>A0A9W7NG35</accession>
<dbReference type="EMBL" id="QOKW01000022">
    <property type="protein sequence ID" value="KAA0677647.1"/>
    <property type="molecule type" value="Genomic_DNA"/>
</dbReference>
<comment type="caution">
    <text evidence="1">The sequence shown here is derived from an EMBL/GenBank/DDBJ whole genome shotgun (WGS) entry which is preliminary data.</text>
</comment>
<reference evidence="1 2" key="1">
    <citation type="submission" date="2018-07" db="EMBL/GenBank/DDBJ databases">
        <title>Genome sequence of Azospirillum sp. ATCC 49961.</title>
        <authorList>
            <person name="Sant'Anna F.H."/>
            <person name="Baldani J.I."/>
            <person name="Zilli J.E."/>
            <person name="Reis V.M."/>
            <person name="Hartmann A."/>
            <person name="Cruz L."/>
            <person name="de Souza E.M."/>
            <person name="de Oliveira Pedrosa F."/>
            <person name="Passaglia L.M.P."/>
        </authorList>
    </citation>
    <scope>NUCLEOTIDE SEQUENCE [LARGE SCALE GENOMIC DNA]</scope>
    <source>
        <strain evidence="1 2">ATCC 49961</strain>
    </source>
</reference>
<proteinExistence type="predicted"/>
<keyword evidence="2" id="KW-1185">Reference proteome</keyword>